<keyword evidence="1 3" id="KW-0853">WD repeat</keyword>
<reference evidence="5 6" key="1">
    <citation type="submission" date="2014-06" db="EMBL/GenBank/DDBJ databases">
        <authorList>
            <consortium name="DOE Joint Genome Institute"/>
            <person name="Kuo A."/>
            <person name="Kohler A."/>
            <person name="Nagy L.G."/>
            <person name="Floudas D."/>
            <person name="Copeland A."/>
            <person name="Barry K.W."/>
            <person name="Cichocki N."/>
            <person name="Veneault-Fourrey C."/>
            <person name="LaButti K."/>
            <person name="Lindquist E.A."/>
            <person name="Lipzen A."/>
            <person name="Lundell T."/>
            <person name="Morin E."/>
            <person name="Murat C."/>
            <person name="Sun H."/>
            <person name="Tunlid A."/>
            <person name="Henrissat B."/>
            <person name="Grigoriev I.V."/>
            <person name="Hibbett D.S."/>
            <person name="Martin F."/>
            <person name="Nordberg H.P."/>
            <person name="Cantor M.N."/>
            <person name="Hua S.X."/>
        </authorList>
    </citation>
    <scope>NUCLEOTIDE SEQUENCE [LARGE SCALE GENOMIC DNA]</scope>
    <source>
        <strain evidence="5 6">ATCC 200175</strain>
    </source>
</reference>
<dbReference type="InterPro" id="IPR050349">
    <property type="entry name" value="WD_LIS1/nudF_dynein_reg"/>
</dbReference>
<evidence type="ECO:0000256" key="1">
    <source>
        <dbReference type="ARBA" id="ARBA00022574"/>
    </source>
</evidence>
<dbReference type="InterPro" id="IPR036322">
    <property type="entry name" value="WD40_repeat_dom_sf"/>
</dbReference>
<dbReference type="OrthoDB" id="10346210at2759"/>
<organism evidence="5 6">
    <name type="scientific">Paxillus involutus ATCC 200175</name>
    <dbReference type="NCBI Taxonomy" id="664439"/>
    <lineage>
        <taxon>Eukaryota</taxon>
        <taxon>Fungi</taxon>
        <taxon>Dikarya</taxon>
        <taxon>Basidiomycota</taxon>
        <taxon>Agaricomycotina</taxon>
        <taxon>Agaricomycetes</taxon>
        <taxon>Agaricomycetidae</taxon>
        <taxon>Boletales</taxon>
        <taxon>Paxilineae</taxon>
        <taxon>Paxillaceae</taxon>
        <taxon>Paxillus</taxon>
    </lineage>
</organism>
<dbReference type="SUPFAM" id="SSF50978">
    <property type="entry name" value="WD40 repeat-like"/>
    <property type="match status" value="1"/>
</dbReference>
<feature type="compositionally biased region" description="Polar residues" evidence="4">
    <location>
        <begin position="517"/>
        <end position="546"/>
    </location>
</feature>
<evidence type="ECO:0000256" key="2">
    <source>
        <dbReference type="ARBA" id="ARBA00022737"/>
    </source>
</evidence>
<feature type="repeat" description="WD" evidence="3">
    <location>
        <begin position="177"/>
        <end position="218"/>
    </location>
</feature>
<dbReference type="Gene3D" id="2.130.10.10">
    <property type="entry name" value="YVTN repeat-like/Quinoprotein amine dehydrogenase"/>
    <property type="match status" value="2"/>
</dbReference>
<dbReference type="PROSITE" id="PS50294">
    <property type="entry name" value="WD_REPEATS_REGION"/>
    <property type="match status" value="3"/>
</dbReference>
<feature type="region of interest" description="Disordered" evidence="4">
    <location>
        <begin position="641"/>
        <end position="671"/>
    </location>
</feature>
<dbReference type="AlphaFoldDB" id="A0A0C9U160"/>
<accession>A0A0C9U160</accession>
<proteinExistence type="predicted"/>
<protein>
    <recommendedName>
        <fullName evidence="7">WD40 repeat-like protein</fullName>
    </recommendedName>
</protein>
<dbReference type="PANTHER" id="PTHR44129">
    <property type="entry name" value="WD REPEAT-CONTAINING PROTEIN POP1"/>
    <property type="match status" value="1"/>
</dbReference>
<feature type="repeat" description="WD" evidence="3">
    <location>
        <begin position="136"/>
        <end position="177"/>
    </location>
</feature>
<dbReference type="SMART" id="SM00320">
    <property type="entry name" value="WD40"/>
    <property type="match status" value="7"/>
</dbReference>
<dbReference type="Pfam" id="PF00400">
    <property type="entry name" value="WD40"/>
    <property type="match status" value="5"/>
</dbReference>
<dbReference type="PROSITE" id="PS50082">
    <property type="entry name" value="WD_REPEATS_2"/>
    <property type="match status" value="4"/>
</dbReference>
<feature type="repeat" description="WD" evidence="3">
    <location>
        <begin position="219"/>
        <end position="260"/>
    </location>
</feature>
<dbReference type="HOGENOM" id="CLU_016266_1_0_1"/>
<feature type="region of interest" description="Disordered" evidence="4">
    <location>
        <begin position="702"/>
        <end position="761"/>
    </location>
</feature>
<dbReference type="EMBL" id="KN819355">
    <property type="protein sequence ID" value="KIJ13171.1"/>
    <property type="molecule type" value="Genomic_DNA"/>
</dbReference>
<evidence type="ECO:0000256" key="3">
    <source>
        <dbReference type="PROSITE-ProRule" id="PRU00221"/>
    </source>
</evidence>
<name>A0A0C9U160_PAXIN</name>
<dbReference type="InterPro" id="IPR001680">
    <property type="entry name" value="WD40_rpt"/>
</dbReference>
<feature type="compositionally biased region" description="Polar residues" evidence="4">
    <location>
        <begin position="718"/>
        <end position="737"/>
    </location>
</feature>
<evidence type="ECO:0000313" key="6">
    <source>
        <dbReference type="Proteomes" id="UP000053647"/>
    </source>
</evidence>
<feature type="compositionally biased region" description="Polar residues" evidence="4">
    <location>
        <begin position="576"/>
        <end position="585"/>
    </location>
</feature>
<evidence type="ECO:0000256" key="4">
    <source>
        <dbReference type="SAM" id="MobiDB-lite"/>
    </source>
</evidence>
<feature type="region of interest" description="Disordered" evidence="4">
    <location>
        <begin position="439"/>
        <end position="459"/>
    </location>
</feature>
<dbReference type="CDD" id="cd00200">
    <property type="entry name" value="WD40"/>
    <property type="match status" value="1"/>
</dbReference>
<evidence type="ECO:0000313" key="5">
    <source>
        <dbReference type="EMBL" id="KIJ13171.1"/>
    </source>
</evidence>
<dbReference type="Proteomes" id="UP000053647">
    <property type="component" value="Unassembled WGS sequence"/>
</dbReference>
<sequence>MPWTVKTYERGQQVFYTLTRSYLPANRAPSRLMDWLRWHATATRIIRYFRVTGQSYPMARGAQATYIGRTHPKKSVFNFPFNAAHTSTVLQPRDRDRPLALPSVDMHTSSRSVSPKIASIPPVVSNTGHPVPVQVLEDRDDWARCVCFYADESKVVSGSSDHTLRIWSRNTGAAQVLSGHTGWVWDVDVSRDGKMIVSGSSDKTVRIWNGESGETMYVFKGYGENVNSVEFSRDSSRVVSGCDDHTVRVWSVGTGEMAFEPIECHGRVLCVRYSPSGDRIASGGNSVQIWNAETGDRILSIRNSPVASLAWTADAAHLIGGGWGEVVIWNSDNGEQLRMWRAHGGLIRGLSLSPTAATHLATSNWWHKTAFIFDISTGEQVAALEHDGNVQGIAFSPSGRLIATGCEDNKLYLWEAPASEDPQIKASLILPFSSLPDRPAIPQAGSSRNDSLRPGLNPFSDRLLNRAQQAAPQPQRVFNRVRNTFANVFTRRRAIAAKTSPVRETARYRQPEDSDNDLPSVTGTNSSETAADNAATSNQLEPASDSVIRTQPQGTEMAAVLGHTSRAEQPGMTLGSLPTTAGNAVTSNQPESIEMVAISRSSIPLVIPPDPTVSAHASSQSTPPTDLPFLSVASRQASSTTVAVTSEPLSRSSNSARPAPARSSSHDAGVPISVTVSREELAIIQEVRRPNVIAASVTATADPLSNPEHDHKPITYPYPSTSLPRSPASVTQNTSLAQRPLFDQPRSRPYAQPSRTSVGLDPMPNVVPLLLSPSSLRPPHWPHPPSSNVRSLHLTASADDTLAEAPLGSAAQLAIRRSAPDEDID</sequence>
<reference evidence="6" key="2">
    <citation type="submission" date="2015-01" db="EMBL/GenBank/DDBJ databases">
        <title>Evolutionary Origins and Diversification of the Mycorrhizal Mutualists.</title>
        <authorList>
            <consortium name="DOE Joint Genome Institute"/>
            <consortium name="Mycorrhizal Genomics Consortium"/>
            <person name="Kohler A."/>
            <person name="Kuo A."/>
            <person name="Nagy L.G."/>
            <person name="Floudas D."/>
            <person name="Copeland A."/>
            <person name="Barry K.W."/>
            <person name="Cichocki N."/>
            <person name="Veneault-Fourrey C."/>
            <person name="LaButti K."/>
            <person name="Lindquist E.A."/>
            <person name="Lipzen A."/>
            <person name="Lundell T."/>
            <person name="Morin E."/>
            <person name="Murat C."/>
            <person name="Riley R."/>
            <person name="Ohm R."/>
            <person name="Sun H."/>
            <person name="Tunlid A."/>
            <person name="Henrissat B."/>
            <person name="Grigoriev I.V."/>
            <person name="Hibbett D.S."/>
            <person name="Martin F."/>
        </authorList>
    </citation>
    <scope>NUCLEOTIDE SEQUENCE [LARGE SCALE GENOMIC DNA]</scope>
    <source>
        <strain evidence="6">ATCC 200175</strain>
    </source>
</reference>
<evidence type="ECO:0008006" key="7">
    <source>
        <dbReference type="Google" id="ProtNLM"/>
    </source>
</evidence>
<feature type="region of interest" description="Disordered" evidence="4">
    <location>
        <begin position="566"/>
        <end position="585"/>
    </location>
</feature>
<dbReference type="PRINTS" id="PR00320">
    <property type="entry name" value="GPROTEINBRPT"/>
</dbReference>
<gene>
    <name evidence="5" type="ORF">PAXINDRAFT_100853</name>
</gene>
<dbReference type="InterPro" id="IPR020472">
    <property type="entry name" value="WD40_PAC1"/>
</dbReference>
<feature type="compositionally biased region" description="Low complexity" evidence="4">
    <location>
        <begin position="648"/>
        <end position="663"/>
    </location>
</feature>
<feature type="region of interest" description="Disordered" evidence="4">
    <location>
        <begin position="500"/>
        <end position="546"/>
    </location>
</feature>
<keyword evidence="6" id="KW-1185">Reference proteome</keyword>
<dbReference type="InterPro" id="IPR015943">
    <property type="entry name" value="WD40/YVTN_repeat-like_dom_sf"/>
</dbReference>
<feature type="repeat" description="WD" evidence="3">
    <location>
        <begin position="383"/>
        <end position="424"/>
    </location>
</feature>
<keyword evidence="2" id="KW-0677">Repeat</keyword>